<dbReference type="RefSeq" id="WP_306678896.1">
    <property type="nucleotide sequence ID" value="NZ_JAVDBT010000002.1"/>
</dbReference>
<keyword evidence="5" id="KW-0597">Phosphoprotein</keyword>
<dbReference type="PANTHER" id="PTHR44936">
    <property type="entry name" value="SENSOR PROTEIN CREC"/>
    <property type="match status" value="1"/>
</dbReference>
<organism evidence="13 14">
    <name type="scientific">Pseudogemmobacter lacusdianii</name>
    <dbReference type="NCBI Taxonomy" id="3069608"/>
    <lineage>
        <taxon>Bacteria</taxon>
        <taxon>Pseudomonadati</taxon>
        <taxon>Pseudomonadota</taxon>
        <taxon>Alphaproteobacteria</taxon>
        <taxon>Rhodobacterales</taxon>
        <taxon>Paracoccaceae</taxon>
        <taxon>Pseudogemmobacter</taxon>
    </lineage>
</organism>
<dbReference type="Pfam" id="PF00512">
    <property type="entry name" value="HisKA"/>
    <property type="match status" value="1"/>
</dbReference>
<keyword evidence="11" id="KW-0472">Membrane</keyword>
<feature type="region of interest" description="Disordered" evidence="10">
    <location>
        <begin position="1"/>
        <end position="20"/>
    </location>
</feature>
<evidence type="ECO:0000313" key="14">
    <source>
        <dbReference type="Proteomes" id="UP001239680"/>
    </source>
</evidence>
<feature type="transmembrane region" description="Helical" evidence="11">
    <location>
        <begin position="52"/>
        <end position="77"/>
    </location>
</feature>
<dbReference type="Proteomes" id="UP001239680">
    <property type="component" value="Unassembled WGS sequence"/>
</dbReference>
<protein>
    <recommendedName>
        <fullName evidence="3">histidine kinase</fullName>
        <ecNumber evidence="3">2.7.13.3</ecNumber>
    </recommendedName>
</protein>
<dbReference type="EC" id="2.7.13.3" evidence="3"/>
<evidence type="ECO:0000256" key="1">
    <source>
        <dbReference type="ARBA" id="ARBA00000085"/>
    </source>
</evidence>
<evidence type="ECO:0000256" key="8">
    <source>
        <dbReference type="ARBA" id="ARBA00022777"/>
    </source>
</evidence>
<sequence length="467" mass="50469">MQRTPNSILSPAKSRPRPGSPGLRLRTLILLRWMAIFGQIAALTVADRYFELILPLGPCYAVVGLSIIANLVSIFIFPENRRLNELESLLLLLFDMAQLAALIFLTGGLTNPFALLLIAPVTISASALGLRTTVILGTAAILTTSAAALVHVPILYADGHELTVPPLFGFGFWLSIVVGVGFLGLYAHRIAAEMRAMADALLATQMALAREQKLTDLGGVVAAAAHELGTPLATIKLVSKELMAELQDQPELLEDVQLIGSQADRCRDILRGMGRAGKDDLQLHQTPLEQLLREAAEPHANRGKAVHFHLVPGAGALAKQPTVLRLPEVIHGLRNLVQNAVDFAASTVWVEGEWTEDSITVRIIDNGAGFPPNLIGRIGDPFMRRRRHEQDDPQRPEYEGMGLGLFIAKTLLERSGAEMTFANAADPFLSPEERPERCGAVVQAVWPLAQLEAPAGLTGAPNLPFQA</sequence>
<evidence type="ECO:0000256" key="2">
    <source>
        <dbReference type="ARBA" id="ARBA00004651"/>
    </source>
</evidence>
<dbReference type="SMART" id="SM00388">
    <property type="entry name" value="HisKA"/>
    <property type="match status" value="1"/>
</dbReference>
<dbReference type="NCBIfam" id="NF033792">
    <property type="entry name" value="ActS_PrrB_HisK"/>
    <property type="match status" value="1"/>
</dbReference>
<dbReference type="Pfam" id="PF02518">
    <property type="entry name" value="HATPase_c"/>
    <property type="match status" value="1"/>
</dbReference>
<dbReference type="Gene3D" id="1.10.287.130">
    <property type="match status" value="1"/>
</dbReference>
<feature type="transmembrane region" description="Helical" evidence="11">
    <location>
        <begin position="23"/>
        <end position="46"/>
    </location>
</feature>
<proteinExistence type="predicted"/>
<reference evidence="13 14" key="1">
    <citation type="submission" date="2023-08" db="EMBL/GenBank/DDBJ databases">
        <title>Characterization of two Paracoccaceae strains isolated from Phycosphere and proposal of Xinfangfangia lacusdiani sp. nov.</title>
        <authorList>
            <person name="Deng Y."/>
            <person name="Zhang Y.Q."/>
        </authorList>
    </citation>
    <scope>NUCLEOTIDE SEQUENCE [LARGE SCALE GENOMIC DNA]</scope>
    <source>
        <strain evidence="13 14">CPCC 101601</strain>
    </source>
</reference>
<dbReference type="NCBIfam" id="NF045988">
    <property type="entry name" value="HisKinRegBRhodob"/>
    <property type="match status" value="1"/>
</dbReference>
<feature type="domain" description="Histidine kinase" evidence="12">
    <location>
        <begin position="223"/>
        <end position="450"/>
    </location>
</feature>
<evidence type="ECO:0000256" key="7">
    <source>
        <dbReference type="ARBA" id="ARBA00022741"/>
    </source>
</evidence>
<keyword evidence="11" id="KW-1133">Transmembrane helix</keyword>
<evidence type="ECO:0000256" key="11">
    <source>
        <dbReference type="SAM" id="Phobius"/>
    </source>
</evidence>
<dbReference type="PANTHER" id="PTHR44936:SF10">
    <property type="entry name" value="SENSOR PROTEIN RSTB"/>
    <property type="match status" value="1"/>
</dbReference>
<feature type="transmembrane region" description="Helical" evidence="11">
    <location>
        <begin position="168"/>
        <end position="187"/>
    </location>
</feature>
<evidence type="ECO:0000256" key="9">
    <source>
        <dbReference type="ARBA" id="ARBA00022840"/>
    </source>
</evidence>
<dbReference type="SMART" id="SM00387">
    <property type="entry name" value="HATPase_c"/>
    <property type="match status" value="1"/>
</dbReference>
<name>A0ABU0VTZ3_9RHOB</name>
<comment type="catalytic activity">
    <reaction evidence="1">
        <text>ATP + protein L-histidine = ADP + protein N-phospho-L-histidine.</text>
        <dbReference type="EC" id="2.7.13.3"/>
    </reaction>
</comment>
<gene>
    <name evidence="13" type="ORF">Q9295_02350</name>
</gene>
<dbReference type="InterPro" id="IPR004358">
    <property type="entry name" value="Sig_transdc_His_kin-like_C"/>
</dbReference>
<dbReference type="CDD" id="cd00082">
    <property type="entry name" value="HisKA"/>
    <property type="match status" value="1"/>
</dbReference>
<keyword evidence="9" id="KW-0067">ATP-binding</keyword>
<evidence type="ECO:0000313" key="13">
    <source>
        <dbReference type="EMBL" id="MDQ2065202.1"/>
    </source>
</evidence>
<evidence type="ECO:0000256" key="10">
    <source>
        <dbReference type="SAM" id="MobiDB-lite"/>
    </source>
</evidence>
<dbReference type="InterPro" id="IPR003594">
    <property type="entry name" value="HATPase_dom"/>
</dbReference>
<dbReference type="PROSITE" id="PS50109">
    <property type="entry name" value="HIS_KIN"/>
    <property type="match status" value="1"/>
</dbReference>
<evidence type="ECO:0000256" key="3">
    <source>
        <dbReference type="ARBA" id="ARBA00012438"/>
    </source>
</evidence>
<feature type="transmembrane region" description="Helical" evidence="11">
    <location>
        <begin position="135"/>
        <end position="156"/>
    </location>
</feature>
<dbReference type="InterPro" id="IPR050980">
    <property type="entry name" value="2C_sensor_his_kinase"/>
</dbReference>
<dbReference type="InterPro" id="IPR003661">
    <property type="entry name" value="HisK_dim/P_dom"/>
</dbReference>
<comment type="subcellular location">
    <subcellularLocation>
        <location evidence="2">Cell membrane</location>
        <topology evidence="2">Multi-pass membrane protein</topology>
    </subcellularLocation>
</comment>
<evidence type="ECO:0000256" key="5">
    <source>
        <dbReference type="ARBA" id="ARBA00022553"/>
    </source>
</evidence>
<dbReference type="Gene3D" id="3.30.565.10">
    <property type="entry name" value="Histidine kinase-like ATPase, C-terminal domain"/>
    <property type="match status" value="1"/>
</dbReference>
<dbReference type="SUPFAM" id="SSF47384">
    <property type="entry name" value="Homodimeric domain of signal transducing histidine kinase"/>
    <property type="match status" value="1"/>
</dbReference>
<dbReference type="InterPro" id="IPR036890">
    <property type="entry name" value="HATPase_C_sf"/>
</dbReference>
<dbReference type="InterPro" id="IPR047770">
    <property type="entry name" value="RegB"/>
</dbReference>
<keyword evidence="6" id="KW-0808">Transferase</keyword>
<dbReference type="SUPFAM" id="SSF55874">
    <property type="entry name" value="ATPase domain of HSP90 chaperone/DNA topoisomerase II/histidine kinase"/>
    <property type="match status" value="1"/>
</dbReference>
<keyword evidence="8 13" id="KW-0418">Kinase</keyword>
<keyword evidence="7" id="KW-0547">Nucleotide-binding</keyword>
<keyword evidence="4" id="KW-1003">Cell membrane</keyword>
<dbReference type="EMBL" id="JAVDBT010000002">
    <property type="protein sequence ID" value="MDQ2065202.1"/>
    <property type="molecule type" value="Genomic_DNA"/>
</dbReference>
<comment type="caution">
    <text evidence="13">The sequence shown here is derived from an EMBL/GenBank/DDBJ whole genome shotgun (WGS) entry which is preliminary data.</text>
</comment>
<keyword evidence="14" id="KW-1185">Reference proteome</keyword>
<accession>A0ABU0VTZ3</accession>
<dbReference type="PRINTS" id="PR00344">
    <property type="entry name" value="BCTRLSENSOR"/>
</dbReference>
<dbReference type="InterPro" id="IPR036097">
    <property type="entry name" value="HisK_dim/P_sf"/>
</dbReference>
<keyword evidence="11" id="KW-0812">Transmembrane</keyword>
<evidence type="ECO:0000256" key="4">
    <source>
        <dbReference type="ARBA" id="ARBA00022475"/>
    </source>
</evidence>
<dbReference type="GO" id="GO:0016301">
    <property type="term" value="F:kinase activity"/>
    <property type="evidence" value="ECO:0007669"/>
    <property type="project" value="UniProtKB-KW"/>
</dbReference>
<evidence type="ECO:0000256" key="6">
    <source>
        <dbReference type="ARBA" id="ARBA00022679"/>
    </source>
</evidence>
<dbReference type="InterPro" id="IPR005467">
    <property type="entry name" value="His_kinase_dom"/>
</dbReference>
<evidence type="ECO:0000259" key="12">
    <source>
        <dbReference type="PROSITE" id="PS50109"/>
    </source>
</evidence>